<dbReference type="PROSITE" id="PS50076">
    <property type="entry name" value="DNAJ_2"/>
    <property type="match status" value="1"/>
</dbReference>
<evidence type="ECO:0000259" key="2">
    <source>
        <dbReference type="PROSITE" id="PS50076"/>
    </source>
</evidence>
<dbReference type="InterPro" id="IPR051938">
    <property type="entry name" value="Apopto_cytoskel_mod"/>
</dbReference>
<evidence type="ECO:0000313" key="3">
    <source>
        <dbReference type="Proteomes" id="UP000887569"/>
    </source>
</evidence>
<dbReference type="PRINTS" id="PR00625">
    <property type="entry name" value="JDOMAIN"/>
</dbReference>
<dbReference type="Gene3D" id="1.10.287.110">
    <property type="entry name" value="DnaJ domain"/>
    <property type="match status" value="1"/>
</dbReference>
<feature type="domain" description="J" evidence="2">
    <location>
        <begin position="25"/>
        <end position="93"/>
    </location>
</feature>
<keyword evidence="1" id="KW-1133">Transmembrane helix</keyword>
<dbReference type="GO" id="GO:0007005">
    <property type="term" value="P:mitochondrion organization"/>
    <property type="evidence" value="ECO:0007669"/>
    <property type="project" value="TreeGrafter"/>
</dbReference>
<dbReference type="PANTHER" id="PTHR44145">
    <property type="entry name" value="DNAJ HOMOLOG SUBFAMILY A MEMBER 3, MITOCHONDRIAL"/>
    <property type="match status" value="1"/>
</dbReference>
<evidence type="ECO:0000313" key="4">
    <source>
        <dbReference type="WBParaSite" id="PgR048_g063_t01"/>
    </source>
</evidence>
<dbReference type="PANTHER" id="PTHR44145:SF4">
    <property type="entry name" value="J DOMAIN-CONTAINING PROTEIN"/>
    <property type="match status" value="1"/>
</dbReference>
<proteinExistence type="predicted"/>
<evidence type="ECO:0000256" key="1">
    <source>
        <dbReference type="SAM" id="Phobius"/>
    </source>
</evidence>
<dbReference type="SMART" id="SM00271">
    <property type="entry name" value="DnaJ"/>
    <property type="match status" value="1"/>
</dbReference>
<accession>A0A915BNI3</accession>
<dbReference type="Proteomes" id="UP000887569">
    <property type="component" value="Unplaced"/>
</dbReference>
<name>A0A915BNI3_PARUN</name>
<dbReference type="GO" id="GO:0005739">
    <property type="term" value="C:mitochondrion"/>
    <property type="evidence" value="ECO:0007669"/>
    <property type="project" value="TreeGrafter"/>
</dbReference>
<dbReference type="InterPro" id="IPR036869">
    <property type="entry name" value="J_dom_sf"/>
</dbReference>
<dbReference type="SUPFAM" id="SSF46565">
    <property type="entry name" value="Chaperone J-domain"/>
    <property type="match status" value="1"/>
</dbReference>
<keyword evidence="1" id="KW-0812">Transmembrane</keyword>
<organism evidence="3 4">
    <name type="scientific">Parascaris univalens</name>
    <name type="common">Nematode worm</name>
    <dbReference type="NCBI Taxonomy" id="6257"/>
    <lineage>
        <taxon>Eukaryota</taxon>
        <taxon>Metazoa</taxon>
        <taxon>Ecdysozoa</taxon>
        <taxon>Nematoda</taxon>
        <taxon>Chromadorea</taxon>
        <taxon>Rhabditida</taxon>
        <taxon>Spirurina</taxon>
        <taxon>Ascaridomorpha</taxon>
        <taxon>Ascaridoidea</taxon>
        <taxon>Ascarididae</taxon>
        <taxon>Parascaris</taxon>
    </lineage>
</organism>
<dbReference type="Pfam" id="PF00226">
    <property type="entry name" value="DnaJ"/>
    <property type="match status" value="1"/>
</dbReference>
<dbReference type="WBParaSite" id="PgR048_g063_t01">
    <property type="protein sequence ID" value="PgR048_g063_t01"/>
    <property type="gene ID" value="PgR048_g063"/>
</dbReference>
<keyword evidence="3" id="KW-1185">Reference proteome</keyword>
<dbReference type="CDD" id="cd06257">
    <property type="entry name" value="DnaJ"/>
    <property type="match status" value="1"/>
</dbReference>
<sequence>MLSARWRQCGSQCMRSVSVSASLSNHYETLGIDQSADAKQIKAAYYELSKKYHPDRHIDADDKQYAAIKFQEVASAYEVLGSDDKRRVYDATLARNRANTANRVWPQSRRGADTQNNRRKMYTDVDIDYRDFEQFQRSTRRRRPRHDHWEMPDEFFAEFGGREFKSEYRTRAEHESANYKDSRAAEREKEERLRMQEMEEHRKRNAHPIPTFEQLYRQQQARKAEEERKAGAAAALIAATAAILVYIFRRT</sequence>
<reference evidence="4" key="1">
    <citation type="submission" date="2022-11" db="UniProtKB">
        <authorList>
            <consortium name="WormBaseParasite"/>
        </authorList>
    </citation>
    <scope>IDENTIFICATION</scope>
</reference>
<protein>
    <submittedName>
        <fullName evidence="4">J domain-containing protein</fullName>
    </submittedName>
</protein>
<dbReference type="InterPro" id="IPR001623">
    <property type="entry name" value="DnaJ_domain"/>
</dbReference>
<keyword evidence="1" id="KW-0472">Membrane</keyword>
<dbReference type="GO" id="GO:0043066">
    <property type="term" value="P:negative regulation of apoptotic process"/>
    <property type="evidence" value="ECO:0007669"/>
    <property type="project" value="TreeGrafter"/>
</dbReference>
<dbReference type="AlphaFoldDB" id="A0A915BNI3"/>
<feature type="transmembrane region" description="Helical" evidence="1">
    <location>
        <begin position="230"/>
        <end position="248"/>
    </location>
</feature>